<keyword evidence="3" id="KW-1133">Transmembrane helix</keyword>
<dbReference type="PROSITE" id="PS51450">
    <property type="entry name" value="LRR"/>
    <property type="match status" value="2"/>
</dbReference>
<dbReference type="OrthoDB" id="7789470at2759"/>
<keyword evidence="4" id="KW-0732">Signal</keyword>
<organism evidence="5 6">
    <name type="scientific">Clunio marinus</name>
    <dbReference type="NCBI Taxonomy" id="568069"/>
    <lineage>
        <taxon>Eukaryota</taxon>
        <taxon>Metazoa</taxon>
        <taxon>Ecdysozoa</taxon>
        <taxon>Arthropoda</taxon>
        <taxon>Hexapoda</taxon>
        <taxon>Insecta</taxon>
        <taxon>Pterygota</taxon>
        <taxon>Neoptera</taxon>
        <taxon>Endopterygota</taxon>
        <taxon>Diptera</taxon>
        <taxon>Nematocera</taxon>
        <taxon>Chironomoidea</taxon>
        <taxon>Chironomidae</taxon>
        <taxon>Clunio</taxon>
    </lineage>
</organism>
<keyword evidence="6" id="KW-1185">Reference proteome</keyword>
<name>A0A1J1HY21_9DIPT</name>
<feature type="chain" id="PRO_5012543185" evidence="4">
    <location>
        <begin position="21"/>
        <end position="663"/>
    </location>
</feature>
<feature type="transmembrane region" description="Helical" evidence="3">
    <location>
        <begin position="617"/>
        <end position="639"/>
    </location>
</feature>
<dbReference type="SUPFAM" id="SSF52058">
    <property type="entry name" value="L domain-like"/>
    <property type="match status" value="1"/>
</dbReference>
<evidence type="ECO:0000256" key="4">
    <source>
        <dbReference type="SAM" id="SignalP"/>
    </source>
</evidence>
<dbReference type="Proteomes" id="UP000183832">
    <property type="component" value="Unassembled WGS sequence"/>
</dbReference>
<sequence length="663" mass="75832">MSFLSCFAIILISFIHHIDGKVLTCDEFMEIPEIEEGAIYAEKCTFSFVRYEALDEVNISLLTVHELDYDNYVHEVEASGYIKSVEFVSSRIPQLPKELFVRFRNLKSLSSDGVNLVTLSKDDFKFAVNIEELSFNSNYIKNLEKLLFSGCIKLLSLDLSINVIETIDNTAFAGLEFLKKLLLYDNKLKSLSDDLFEDLIMLDEINLSSNQLSVINERLFMSCYKLNYIYLNDNMLKSIAENAFNEIKEVKYLELSNNYLEALNLNLSASALYSNHNILKSVKLNSVGYLQFYNNSISEVNFVDKENIISLNVSKNKLTSDTLAGVTELSGLRSLDLSFNNIGTLNVSALLKLQNLQILNLQSTNLGNISFGFFTHQSELDQLDLSYNNLNNFDLAKLTPLKVLTALFIEGNNITKIDYENLKNLLPALKTFGFSDNAWSCKYLSSLVSYLDNNKIEIFKLTTNKEKSNVQGIACLENDELSDNKTFVIQHHDLQNNDTAFKALSERFDVFEDQIKRRHEIFVTKEELIRQLDVIKSALAGINRDMNERISALVRESLDFVNTRIKKGIETNIDELRIQLTSLTKEINSMKYSATTVKPQQPQTAATYSFDDILMKVMLIIIFIVVIAFATIYIVRIFVKRNSQRFVIRRPHSETDTIHENIF</sequence>
<accession>A0A1J1HY21</accession>
<dbReference type="PANTHER" id="PTHR24366">
    <property type="entry name" value="IG(IMMUNOGLOBULIN) AND LRR(LEUCINE RICH REPEAT) DOMAINS"/>
    <property type="match status" value="1"/>
</dbReference>
<dbReference type="Pfam" id="PF13855">
    <property type="entry name" value="LRR_8"/>
    <property type="match status" value="3"/>
</dbReference>
<gene>
    <name evidence="5" type="ORF">CLUMA_CG006662</name>
</gene>
<dbReference type="InterPro" id="IPR003591">
    <property type="entry name" value="Leu-rich_rpt_typical-subtyp"/>
</dbReference>
<keyword evidence="3" id="KW-0472">Membrane</keyword>
<dbReference type="SMART" id="SM00369">
    <property type="entry name" value="LRR_TYP"/>
    <property type="match status" value="8"/>
</dbReference>
<evidence type="ECO:0000256" key="1">
    <source>
        <dbReference type="ARBA" id="ARBA00022614"/>
    </source>
</evidence>
<evidence type="ECO:0000256" key="3">
    <source>
        <dbReference type="SAM" id="Phobius"/>
    </source>
</evidence>
<dbReference type="InterPro" id="IPR001611">
    <property type="entry name" value="Leu-rich_rpt"/>
</dbReference>
<dbReference type="AlphaFoldDB" id="A0A1J1HY21"/>
<feature type="signal peptide" evidence="4">
    <location>
        <begin position="1"/>
        <end position="20"/>
    </location>
</feature>
<keyword evidence="1" id="KW-0433">Leucine-rich repeat</keyword>
<dbReference type="STRING" id="568069.A0A1J1HY21"/>
<reference evidence="5 6" key="1">
    <citation type="submission" date="2015-04" db="EMBL/GenBank/DDBJ databases">
        <authorList>
            <person name="Syromyatnikov M.Y."/>
            <person name="Popov V.N."/>
        </authorList>
    </citation>
    <scope>NUCLEOTIDE SEQUENCE [LARGE SCALE GENOMIC DNA]</scope>
</reference>
<protein>
    <submittedName>
        <fullName evidence="5">CLUMA_CG006662, isoform A</fullName>
    </submittedName>
</protein>
<keyword evidence="2" id="KW-0677">Repeat</keyword>
<dbReference type="InterPro" id="IPR032675">
    <property type="entry name" value="LRR_dom_sf"/>
</dbReference>
<proteinExistence type="predicted"/>
<evidence type="ECO:0000256" key="2">
    <source>
        <dbReference type="ARBA" id="ARBA00022737"/>
    </source>
</evidence>
<dbReference type="PANTHER" id="PTHR24366:SF168">
    <property type="entry name" value="GH22922P-RELATED"/>
    <property type="match status" value="1"/>
</dbReference>
<evidence type="ECO:0000313" key="6">
    <source>
        <dbReference type="Proteomes" id="UP000183832"/>
    </source>
</evidence>
<dbReference type="EMBL" id="CVRI01000036">
    <property type="protein sequence ID" value="CRK92917.1"/>
    <property type="molecule type" value="Genomic_DNA"/>
</dbReference>
<keyword evidence="3" id="KW-0812">Transmembrane</keyword>
<dbReference type="Gene3D" id="3.80.10.10">
    <property type="entry name" value="Ribonuclease Inhibitor"/>
    <property type="match status" value="2"/>
</dbReference>
<evidence type="ECO:0000313" key="5">
    <source>
        <dbReference type="EMBL" id="CRK92917.1"/>
    </source>
</evidence>